<name>A0ABQ8JSZ0_DERPT</name>
<reference evidence="2 3" key="2">
    <citation type="journal article" date="2022" name="Mol. Biol. Evol.">
        <title>Comparative Genomics Reveals Insights into the Divergent Evolution of Astigmatic Mites and Household Pest Adaptations.</title>
        <authorList>
            <person name="Xiong Q."/>
            <person name="Wan A.T."/>
            <person name="Liu X."/>
            <person name="Fung C.S."/>
            <person name="Xiao X."/>
            <person name="Malainual N."/>
            <person name="Hou J."/>
            <person name="Wang L."/>
            <person name="Wang M."/>
            <person name="Yang K.Y."/>
            <person name="Cui Y."/>
            <person name="Leung E.L."/>
            <person name="Nong W."/>
            <person name="Shin S.K."/>
            <person name="Au S.W."/>
            <person name="Jeong K.Y."/>
            <person name="Chew F.T."/>
            <person name="Hui J.H."/>
            <person name="Leung T.F."/>
            <person name="Tungtrongchitr A."/>
            <person name="Zhong N."/>
            <person name="Liu Z."/>
            <person name="Tsui S.K."/>
        </authorList>
    </citation>
    <scope>NUCLEOTIDE SEQUENCE [LARGE SCALE GENOMIC DNA]</scope>
    <source>
        <strain evidence="2">Derp</strain>
    </source>
</reference>
<keyword evidence="1" id="KW-0732">Signal</keyword>
<gene>
    <name evidence="2" type="ORF">DERP_004938</name>
</gene>
<protein>
    <submittedName>
        <fullName evidence="2">Uncharacterized protein</fullName>
    </submittedName>
</protein>
<dbReference type="Proteomes" id="UP000887458">
    <property type="component" value="Unassembled WGS sequence"/>
</dbReference>
<feature type="signal peptide" evidence="1">
    <location>
        <begin position="1"/>
        <end position="23"/>
    </location>
</feature>
<feature type="chain" id="PRO_5047245050" evidence="1">
    <location>
        <begin position="24"/>
        <end position="84"/>
    </location>
</feature>
<sequence length="84" mass="9206">MTPIHVQIRSAMLLLLSSTVADADYANVMFFLLSKKKQIGNALAIEEFIDKDAADDCRLLCDNICGDGCNEPVPLPTPVPPYRP</sequence>
<dbReference type="EMBL" id="NJHN03000017">
    <property type="protein sequence ID" value="KAH9425721.1"/>
    <property type="molecule type" value="Genomic_DNA"/>
</dbReference>
<reference evidence="2 3" key="1">
    <citation type="journal article" date="2018" name="J. Allergy Clin. Immunol.">
        <title>High-quality assembly of Dermatophagoides pteronyssinus genome and transcriptome reveals a wide range of novel allergens.</title>
        <authorList>
            <person name="Liu X.Y."/>
            <person name="Yang K.Y."/>
            <person name="Wang M.Q."/>
            <person name="Kwok J.S."/>
            <person name="Zeng X."/>
            <person name="Yang Z."/>
            <person name="Xiao X.J."/>
            <person name="Lau C.P."/>
            <person name="Li Y."/>
            <person name="Huang Z.M."/>
            <person name="Ba J.G."/>
            <person name="Yim A.K."/>
            <person name="Ouyang C.Y."/>
            <person name="Ngai S.M."/>
            <person name="Chan T.F."/>
            <person name="Leung E.L."/>
            <person name="Liu L."/>
            <person name="Liu Z.G."/>
            <person name="Tsui S.K."/>
        </authorList>
    </citation>
    <scope>NUCLEOTIDE SEQUENCE [LARGE SCALE GENOMIC DNA]</scope>
    <source>
        <strain evidence="2">Derp</strain>
    </source>
</reference>
<keyword evidence="3" id="KW-1185">Reference proteome</keyword>
<evidence type="ECO:0000313" key="3">
    <source>
        <dbReference type="Proteomes" id="UP000887458"/>
    </source>
</evidence>
<evidence type="ECO:0000313" key="2">
    <source>
        <dbReference type="EMBL" id="KAH9425721.1"/>
    </source>
</evidence>
<accession>A0ABQ8JSZ0</accession>
<comment type="caution">
    <text evidence="2">The sequence shown here is derived from an EMBL/GenBank/DDBJ whole genome shotgun (WGS) entry which is preliminary data.</text>
</comment>
<proteinExistence type="predicted"/>
<organism evidence="2 3">
    <name type="scientific">Dermatophagoides pteronyssinus</name>
    <name type="common">European house dust mite</name>
    <dbReference type="NCBI Taxonomy" id="6956"/>
    <lineage>
        <taxon>Eukaryota</taxon>
        <taxon>Metazoa</taxon>
        <taxon>Ecdysozoa</taxon>
        <taxon>Arthropoda</taxon>
        <taxon>Chelicerata</taxon>
        <taxon>Arachnida</taxon>
        <taxon>Acari</taxon>
        <taxon>Acariformes</taxon>
        <taxon>Sarcoptiformes</taxon>
        <taxon>Astigmata</taxon>
        <taxon>Psoroptidia</taxon>
        <taxon>Analgoidea</taxon>
        <taxon>Pyroglyphidae</taxon>
        <taxon>Dermatophagoidinae</taxon>
        <taxon>Dermatophagoides</taxon>
    </lineage>
</organism>
<evidence type="ECO:0000256" key="1">
    <source>
        <dbReference type="SAM" id="SignalP"/>
    </source>
</evidence>